<dbReference type="InterPro" id="IPR028978">
    <property type="entry name" value="Chorismate_lyase_/UTRA_dom_sf"/>
</dbReference>
<dbReference type="Gene3D" id="1.10.10.10">
    <property type="entry name" value="Winged helix-like DNA-binding domain superfamily/Winged helix DNA-binding domain"/>
    <property type="match status" value="1"/>
</dbReference>
<dbReference type="InterPro" id="IPR050679">
    <property type="entry name" value="Bact_HTH_transcr_reg"/>
</dbReference>
<dbReference type="Pfam" id="PF00392">
    <property type="entry name" value="GntR"/>
    <property type="match status" value="1"/>
</dbReference>
<proteinExistence type="predicted"/>
<dbReference type="Proteomes" id="UP000295163">
    <property type="component" value="Unassembled WGS sequence"/>
</dbReference>
<keyword evidence="1" id="KW-0805">Transcription regulation</keyword>
<dbReference type="Pfam" id="PF07702">
    <property type="entry name" value="UTRA"/>
    <property type="match status" value="1"/>
</dbReference>
<evidence type="ECO:0000256" key="2">
    <source>
        <dbReference type="ARBA" id="ARBA00023125"/>
    </source>
</evidence>
<gene>
    <name evidence="5" type="ORF">E2R59_16925</name>
</gene>
<dbReference type="InterPro" id="IPR036388">
    <property type="entry name" value="WH-like_DNA-bd_sf"/>
</dbReference>
<dbReference type="InterPro" id="IPR011663">
    <property type="entry name" value="UTRA"/>
</dbReference>
<evidence type="ECO:0000256" key="1">
    <source>
        <dbReference type="ARBA" id="ARBA00023015"/>
    </source>
</evidence>
<dbReference type="GO" id="GO:0045892">
    <property type="term" value="P:negative regulation of DNA-templated transcription"/>
    <property type="evidence" value="ECO:0007669"/>
    <property type="project" value="TreeGrafter"/>
</dbReference>
<dbReference type="AlphaFoldDB" id="A0A4R5Y505"/>
<dbReference type="PROSITE" id="PS50949">
    <property type="entry name" value="HTH_GNTR"/>
    <property type="match status" value="1"/>
</dbReference>
<name>A0A4R5Y505_KOCRO</name>
<protein>
    <submittedName>
        <fullName evidence="5">GntR family transcriptional regulator</fullName>
    </submittedName>
</protein>
<dbReference type="GO" id="GO:0003677">
    <property type="term" value="F:DNA binding"/>
    <property type="evidence" value="ECO:0007669"/>
    <property type="project" value="UniProtKB-KW"/>
</dbReference>
<dbReference type="EMBL" id="SMZT01000011">
    <property type="protein sequence ID" value="TDL38202.1"/>
    <property type="molecule type" value="Genomic_DNA"/>
</dbReference>
<dbReference type="InterPro" id="IPR000524">
    <property type="entry name" value="Tscrpt_reg_HTH_GntR"/>
</dbReference>
<dbReference type="PANTHER" id="PTHR44846:SF1">
    <property type="entry name" value="MANNOSYL-D-GLYCERATE TRANSPORT_METABOLISM SYSTEM REPRESSOR MNGR-RELATED"/>
    <property type="match status" value="1"/>
</dbReference>
<dbReference type="CDD" id="cd07377">
    <property type="entry name" value="WHTH_GntR"/>
    <property type="match status" value="1"/>
</dbReference>
<dbReference type="PRINTS" id="PR00035">
    <property type="entry name" value="HTHGNTR"/>
</dbReference>
<dbReference type="SUPFAM" id="SSF64288">
    <property type="entry name" value="Chorismate lyase-like"/>
    <property type="match status" value="1"/>
</dbReference>
<sequence length="275" mass="29836">MSTATIDREDARPLHVQIRSILQQQIQDRTLAPGQQLPTEEELQHQFGVSRSVVRQALSSLAASGLIQRQRGRGSVVTAAPVLRRHVQRAGGLGEEAAARGQQLRTRVLSLKAAPAPMAAQAALNTSRTWKIERIRYLEDTPMVFMRTWVPRDLFPHFTAELLENASLLGLMRESGYPPAGGPRQVQAVAADEALAEALGVTVGDPLLLLEGVTQDATGQGLEWFCVWHRANTVFDVDAQAAAPGAVSPEEVRRLRGLVHELDAALTMLGGNAPE</sequence>
<keyword evidence="3" id="KW-0804">Transcription</keyword>
<dbReference type="SMART" id="SM00345">
    <property type="entry name" value="HTH_GNTR"/>
    <property type="match status" value="1"/>
</dbReference>
<evidence type="ECO:0000256" key="3">
    <source>
        <dbReference type="ARBA" id="ARBA00023163"/>
    </source>
</evidence>
<accession>A0A4R5Y505</accession>
<dbReference type="GO" id="GO:0003700">
    <property type="term" value="F:DNA-binding transcription factor activity"/>
    <property type="evidence" value="ECO:0007669"/>
    <property type="project" value="InterPro"/>
</dbReference>
<keyword evidence="2" id="KW-0238">DNA-binding</keyword>
<dbReference type="PANTHER" id="PTHR44846">
    <property type="entry name" value="MANNOSYL-D-GLYCERATE TRANSPORT/METABOLISM SYSTEM REPRESSOR MNGR-RELATED"/>
    <property type="match status" value="1"/>
</dbReference>
<evidence type="ECO:0000313" key="6">
    <source>
        <dbReference type="Proteomes" id="UP000295163"/>
    </source>
</evidence>
<organism evidence="5 6">
    <name type="scientific">Kocuria rosea</name>
    <name type="common">Deinococcus erythromyxa</name>
    <name type="synonym">Micrococcus rubens</name>
    <dbReference type="NCBI Taxonomy" id="1275"/>
    <lineage>
        <taxon>Bacteria</taxon>
        <taxon>Bacillati</taxon>
        <taxon>Actinomycetota</taxon>
        <taxon>Actinomycetes</taxon>
        <taxon>Micrococcales</taxon>
        <taxon>Micrococcaceae</taxon>
        <taxon>Kocuria</taxon>
    </lineage>
</organism>
<dbReference type="InterPro" id="IPR036390">
    <property type="entry name" value="WH_DNA-bd_sf"/>
</dbReference>
<reference evidence="5 6" key="1">
    <citation type="submission" date="2019-03" db="EMBL/GenBank/DDBJ databases">
        <title>Genome Sequencing and Assembly of Various Microbes Isolated from Partially Reclaimed Soil and Acid Mine Drainage (AMD) Site.</title>
        <authorList>
            <person name="Steinbock B."/>
            <person name="Bechtold R."/>
            <person name="Sevigny J.L."/>
            <person name="Thomas D."/>
            <person name="Cuthill L.R."/>
            <person name="Aveiro Johannsen E.J."/>
            <person name="Thomas K."/>
            <person name="Ghosh A."/>
        </authorList>
    </citation>
    <scope>NUCLEOTIDE SEQUENCE [LARGE SCALE GENOMIC DNA]</scope>
    <source>
        <strain evidence="5 6">S-A3</strain>
    </source>
</reference>
<evidence type="ECO:0000259" key="4">
    <source>
        <dbReference type="PROSITE" id="PS50949"/>
    </source>
</evidence>
<comment type="caution">
    <text evidence="5">The sequence shown here is derived from an EMBL/GenBank/DDBJ whole genome shotgun (WGS) entry which is preliminary data.</text>
</comment>
<dbReference type="SUPFAM" id="SSF46785">
    <property type="entry name" value="Winged helix' DNA-binding domain"/>
    <property type="match status" value="1"/>
</dbReference>
<dbReference type="SMART" id="SM00866">
    <property type="entry name" value="UTRA"/>
    <property type="match status" value="1"/>
</dbReference>
<dbReference type="Gene3D" id="3.40.1410.10">
    <property type="entry name" value="Chorismate lyase-like"/>
    <property type="match status" value="1"/>
</dbReference>
<feature type="domain" description="HTH gntR-type" evidence="4">
    <location>
        <begin position="12"/>
        <end position="80"/>
    </location>
</feature>
<evidence type="ECO:0000313" key="5">
    <source>
        <dbReference type="EMBL" id="TDL38202.1"/>
    </source>
</evidence>